<keyword evidence="5 7" id="KW-1133">Transmembrane helix</keyword>
<dbReference type="EMBL" id="LDJR01000047">
    <property type="protein sequence ID" value="OAK71005.1"/>
    <property type="molecule type" value="Genomic_DNA"/>
</dbReference>
<proteinExistence type="inferred from homology"/>
<dbReference type="EMBL" id="LGPB01000138">
    <property type="protein sequence ID" value="KRG09639.1"/>
    <property type="molecule type" value="Genomic_DNA"/>
</dbReference>
<evidence type="ECO:0008006" key="12">
    <source>
        <dbReference type="Google" id="ProtNLM"/>
    </source>
</evidence>
<dbReference type="STRING" id="217031.ABB05_11515"/>
<comment type="subcellular location">
    <subcellularLocation>
        <location evidence="1">Cell membrane</location>
        <topology evidence="1">Multi-pass membrane protein</topology>
    </subcellularLocation>
</comment>
<keyword evidence="6 7" id="KW-0472">Membrane</keyword>
<keyword evidence="4 7" id="KW-0812">Transmembrane</keyword>
<accession>A0A0Q9Y062</accession>
<evidence type="ECO:0000313" key="9">
    <source>
        <dbReference type="EMBL" id="OAK71005.1"/>
    </source>
</evidence>
<evidence type="ECO:0000256" key="5">
    <source>
        <dbReference type="ARBA" id="ARBA00022989"/>
    </source>
</evidence>
<evidence type="ECO:0000256" key="3">
    <source>
        <dbReference type="ARBA" id="ARBA00022475"/>
    </source>
</evidence>
<dbReference type="OrthoDB" id="2969770at2"/>
<evidence type="ECO:0000256" key="6">
    <source>
        <dbReference type="ARBA" id="ARBA00023136"/>
    </source>
</evidence>
<evidence type="ECO:0000256" key="2">
    <source>
        <dbReference type="ARBA" id="ARBA00006679"/>
    </source>
</evidence>
<keyword evidence="3" id="KW-1003">Cell membrane</keyword>
<dbReference type="InterPro" id="IPR032808">
    <property type="entry name" value="DoxX"/>
</dbReference>
<dbReference type="GO" id="GO:0005886">
    <property type="term" value="C:plasma membrane"/>
    <property type="evidence" value="ECO:0007669"/>
    <property type="project" value="UniProtKB-SubCell"/>
</dbReference>
<evidence type="ECO:0000313" key="10">
    <source>
        <dbReference type="Proteomes" id="UP000053881"/>
    </source>
</evidence>
<reference evidence="8 10" key="2">
    <citation type="submission" date="2015-06" db="EMBL/GenBank/DDBJ databases">
        <title>Genome sequencing project of Bacillus galactosidilyticus PL133.</title>
        <authorList>
            <person name="Gaiero J."/>
            <person name="Nicol R."/>
            <person name="Habash M."/>
        </authorList>
    </citation>
    <scope>NUCLEOTIDE SEQUENCE [LARGE SCALE GENOMIC DNA]</scope>
    <source>
        <strain evidence="8 10">PL133</strain>
    </source>
</reference>
<evidence type="ECO:0000313" key="8">
    <source>
        <dbReference type="EMBL" id="KRG09639.1"/>
    </source>
</evidence>
<evidence type="ECO:0000256" key="4">
    <source>
        <dbReference type="ARBA" id="ARBA00022692"/>
    </source>
</evidence>
<feature type="transmembrane region" description="Helical" evidence="7">
    <location>
        <begin position="94"/>
        <end position="114"/>
    </location>
</feature>
<keyword evidence="11" id="KW-1185">Reference proteome</keyword>
<dbReference type="Proteomes" id="UP000053881">
    <property type="component" value="Unassembled WGS sequence"/>
</dbReference>
<dbReference type="AlphaFoldDB" id="A0A0Q9Y062"/>
<dbReference type="Proteomes" id="UP000077881">
    <property type="component" value="Unassembled WGS sequence"/>
</dbReference>
<feature type="transmembrane region" description="Helical" evidence="7">
    <location>
        <begin position="69"/>
        <end position="88"/>
    </location>
</feature>
<dbReference type="InterPro" id="IPR051907">
    <property type="entry name" value="DoxX-like_oxidoreductase"/>
</dbReference>
<dbReference type="Pfam" id="PF07681">
    <property type="entry name" value="DoxX"/>
    <property type="match status" value="1"/>
</dbReference>
<name>A0A0Q9Y062_9BACI</name>
<dbReference type="PANTHER" id="PTHR33452">
    <property type="entry name" value="OXIDOREDUCTASE CATD-RELATED"/>
    <property type="match status" value="1"/>
</dbReference>
<evidence type="ECO:0000256" key="1">
    <source>
        <dbReference type="ARBA" id="ARBA00004651"/>
    </source>
</evidence>
<sequence length="119" mass="13537">MTHFPLKYLRYVVAYVFIVSGLMKLISSELGDFFIQLGLPFPEITLYVVAFTEIIAGILLLFNIATKLATIPLMAIMIAALIITKIPILSTDFIQFLFEARLDITMFVLLIILYKWATE</sequence>
<organism evidence="8 10">
    <name type="scientific">Lederbergia galactosidilytica</name>
    <dbReference type="NCBI Taxonomy" id="217031"/>
    <lineage>
        <taxon>Bacteria</taxon>
        <taxon>Bacillati</taxon>
        <taxon>Bacillota</taxon>
        <taxon>Bacilli</taxon>
        <taxon>Bacillales</taxon>
        <taxon>Bacillaceae</taxon>
        <taxon>Lederbergia</taxon>
    </lineage>
</organism>
<evidence type="ECO:0000313" key="11">
    <source>
        <dbReference type="Proteomes" id="UP000077881"/>
    </source>
</evidence>
<dbReference type="PATRIC" id="fig|217031.4.peg.7673"/>
<comment type="caution">
    <text evidence="8">The sequence shown here is derived from an EMBL/GenBank/DDBJ whole genome shotgun (WGS) entry which is preliminary data.</text>
</comment>
<gene>
    <name evidence="9" type="ORF">ABB05_11515</name>
    <name evidence="8" type="ORF">ACA29_22580</name>
</gene>
<dbReference type="RefSeq" id="WP_057995848.1">
    <property type="nucleotide sequence ID" value="NZ_JAGGKH010000016.1"/>
</dbReference>
<feature type="transmembrane region" description="Helical" evidence="7">
    <location>
        <begin position="12"/>
        <end position="38"/>
    </location>
</feature>
<reference evidence="9 11" key="1">
    <citation type="submission" date="2015-05" db="EMBL/GenBank/DDBJ databases">
        <title>Comparison of genome.</title>
        <authorList>
            <person name="Zheng Z."/>
            <person name="Sun M."/>
        </authorList>
    </citation>
    <scope>NUCLEOTIDE SEQUENCE [LARGE SCALE GENOMIC DNA]</scope>
    <source>
        <strain evidence="9 11">G25-74</strain>
    </source>
</reference>
<dbReference type="PANTHER" id="PTHR33452:SF1">
    <property type="entry name" value="INNER MEMBRANE PROTEIN YPHA-RELATED"/>
    <property type="match status" value="1"/>
</dbReference>
<evidence type="ECO:0000256" key="7">
    <source>
        <dbReference type="SAM" id="Phobius"/>
    </source>
</evidence>
<feature type="transmembrane region" description="Helical" evidence="7">
    <location>
        <begin position="44"/>
        <end position="62"/>
    </location>
</feature>
<comment type="similarity">
    <text evidence="2">Belongs to the DoxX family.</text>
</comment>
<protein>
    <recommendedName>
        <fullName evidence="12">DoxX family protein</fullName>
    </recommendedName>
</protein>